<evidence type="ECO:0000256" key="1">
    <source>
        <dbReference type="SAM" id="Phobius"/>
    </source>
</evidence>
<evidence type="ECO:0000313" key="2">
    <source>
        <dbReference type="EMBL" id="MBT0652423.1"/>
    </source>
</evidence>
<dbReference type="Proteomes" id="UP000756860">
    <property type="component" value="Unassembled WGS sequence"/>
</dbReference>
<keyword evidence="3" id="KW-1185">Reference proteome</keyword>
<proteinExistence type="predicted"/>
<dbReference type="EMBL" id="JAHCVK010000001">
    <property type="protein sequence ID" value="MBT0652423.1"/>
    <property type="molecule type" value="Genomic_DNA"/>
</dbReference>
<keyword evidence="1" id="KW-0472">Membrane</keyword>
<keyword evidence="1" id="KW-1133">Transmembrane helix</keyword>
<gene>
    <name evidence="2" type="ORF">KI810_05095</name>
</gene>
<reference evidence="2 3" key="1">
    <citation type="submission" date="2021-05" db="EMBL/GenBank/DDBJ databases">
        <title>The draft genome of Geobacter luticola JCM 17780.</title>
        <authorList>
            <person name="Xu Z."/>
            <person name="Masuda Y."/>
            <person name="Itoh H."/>
            <person name="Senoo K."/>
        </authorList>
    </citation>
    <scope>NUCLEOTIDE SEQUENCE [LARGE SCALE GENOMIC DNA]</scope>
    <source>
        <strain evidence="2 3">JCM 17780</strain>
    </source>
</reference>
<protein>
    <submittedName>
        <fullName evidence="2">Uncharacterized protein</fullName>
    </submittedName>
</protein>
<organism evidence="2 3">
    <name type="scientific">Geomobilimonas luticola</name>
    <dbReference type="NCBI Taxonomy" id="1114878"/>
    <lineage>
        <taxon>Bacteria</taxon>
        <taxon>Pseudomonadati</taxon>
        <taxon>Thermodesulfobacteriota</taxon>
        <taxon>Desulfuromonadia</taxon>
        <taxon>Geobacterales</taxon>
        <taxon>Geobacteraceae</taxon>
        <taxon>Geomobilimonas</taxon>
    </lineage>
</organism>
<feature type="transmembrane region" description="Helical" evidence="1">
    <location>
        <begin position="16"/>
        <end position="34"/>
    </location>
</feature>
<comment type="caution">
    <text evidence="2">The sequence shown here is derived from an EMBL/GenBank/DDBJ whole genome shotgun (WGS) entry which is preliminary data.</text>
</comment>
<name>A0ABS5SAM4_9BACT</name>
<accession>A0ABS5SAM4</accession>
<dbReference type="RefSeq" id="WP_214174366.1">
    <property type="nucleotide sequence ID" value="NZ_JAHCVK010000001.1"/>
</dbReference>
<sequence>MEAKDPGKETMKPSRIALYIIIGLLVVMIAYSILVKEPPPGWPINLIHLLFGHR</sequence>
<keyword evidence="1" id="KW-0812">Transmembrane</keyword>
<evidence type="ECO:0000313" key="3">
    <source>
        <dbReference type="Proteomes" id="UP000756860"/>
    </source>
</evidence>